<dbReference type="EMBL" id="JACIGI010000002">
    <property type="protein sequence ID" value="MBB4284508.1"/>
    <property type="molecule type" value="Genomic_DNA"/>
</dbReference>
<proteinExistence type="predicted"/>
<organism evidence="1 2">
    <name type="scientific">Roseospira goensis</name>
    <dbReference type="NCBI Taxonomy" id="391922"/>
    <lineage>
        <taxon>Bacteria</taxon>
        <taxon>Pseudomonadati</taxon>
        <taxon>Pseudomonadota</taxon>
        <taxon>Alphaproteobacteria</taxon>
        <taxon>Rhodospirillales</taxon>
        <taxon>Rhodospirillaceae</taxon>
        <taxon>Roseospira</taxon>
    </lineage>
</organism>
<name>A0A7W6RWF6_9PROT</name>
<dbReference type="Proteomes" id="UP000555728">
    <property type="component" value="Unassembled WGS sequence"/>
</dbReference>
<dbReference type="AlphaFoldDB" id="A0A7W6RWF6"/>
<protein>
    <submittedName>
        <fullName evidence="1">Uncharacterized protein</fullName>
    </submittedName>
</protein>
<reference evidence="1 2" key="1">
    <citation type="submission" date="2020-08" db="EMBL/GenBank/DDBJ databases">
        <title>Genome sequencing of Purple Non-Sulfur Bacteria from various extreme environments.</title>
        <authorList>
            <person name="Mayer M."/>
        </authorList>
    </citation>
    <scope>NUCLEOTIDE SEQUENCE [LARGE SCALE GENOMIC DNA]</scope>
    <source>
        <strain evidence="1 2">JA135</strain>
    </source>
</reference>
<dbReference type="RefSeq" id="WP_184430995.1">
    <property type="nucleotide sequence ID" value="NZ_JACIGI010000002.1"/>
</dbReference>
<accession>A0A7W6RWF6</accession>
<evidence type="ECO:0000313" key="1">
    <source>
        <dbReference type="EMBL" id="MBB4284508.1"/>
    </source>
</evidence>
<keyword evidence="2" id="KW-1185">Reference proteome</keyword>
<evidence type="ECO:0000313" key="2">
    <source>
        <dbReference type="Proteomes" id="UP000555728"/>
    </source>
</evidence>
<comment type="caution">
    <text evidence="1">The sequence shown here is derived from an EMBL/GenBank/DDBJ whole genome shotgun (WGS) entry which is preliminary data.</text>
</comment>
<sequence length="221" mass="25643">MGSQVLSADDLSVMENEPRIHDLRLAERLGFRRPRKIRELIQRNLSEFHRYGDLAPHRGAQLRWNGGTHEIDEYFLNEGQALLLCMFARTDRAADVREEVITVFMAWRRGMAPPPPPQVPDPWAAMCARLDAVERALGMDDSRLEDRVTYLPIWSDGTRPRFWHDREVRAFLIEKHRQTTINRARAECLERFGAARTPSRTAIWRFWQRLDGARGLAGGRA</sequence>
<gene>
    <name evidence="1" type="ORF">GGD88_000215</name>
</gene>